<feature type="transmembrane region" description="Helical" evidence="7">
    <location>
        <begin position="142"/>
        <end position="165"/>
    </location>
</feature>
<dbReference type="Proteomes" id="UP000481417">
    <property type="component" value="Unassembled WGS sequence"/>
</dbReference>
<evidence type="ECO:0000256" key="6">
    <source>
        <dbReference type="ARBA" id="ARBA00023136"/>
    </source>
</evidence>
<feature type="transmembrane region" description="Helical" evidence="7">
    <location>
        <begin position="381"/>
        <end position="400"/>
    </location>
</feature>
<feature type="transmembrane region" description="Helical" evidence="7">
    <location>
        <begin position="103"/>
        <end position="121"/>
    </location>
</feature>
<comment type="similarity">
    <text evidence="2">Belongs to the polysaccharide synthase family.</text>
</comment>
<evidence type="ECO:0000256" key="5">
    <source>
        <dbReference type="ARBA" id="ARBA00022989"/>
    </source>
</evidence>
<keyword evidence="4 7" id="KW-0812">Transmembrane</keyword>
<keyword evidence="3" id="KW-1003">Cell membrane</keyword>
<keyword evidence="6 7" id="KW-0472">Membrane</keyword>
<feature type="transmembrane region" description="Helical" evidence="7">
    <location>
        <begin position="76"/>
        <end position="97"/>
    </location>
</feature>
<keyword evidence="5 7" id="KW-1133">Transmembrane helix</keyword>
<feature type="transmembrane region" description="Helical" evidence="7">
    <location>
        <begin position="287"/>
        <end position="314"/>
    </location>
</feature>
<feature type="transmembrane region" description="Helical" evidence="7">
    <location>
        <begin position="353"/>
        <end position="375"/>
    </location>
</feature>
<dbReference type="EMBL" id="WMBT01000002">
    <property type="protein sequence ID" value="MTD99824.1"/>
    <property type="molecule type" value="Genomic_DNA"/>
</dbReference>
<accession>A0A6L6HP35</accession>
<dbReference type="PANTHER" id="PTHR30250:SF10">
    <property type="entry name" value="LIPOPOLYSACCHARIDE BIOSYNTHESIS PROTEIN WZXC"/>
    <property type="match status" value="1"/>
</dbReference>
<protein>
    <submittedName>
        <fullName evidence="8">Oligosaccharide flippase family protein</fullName>
    </submittedName>
</protein>
<name>A0A6L6HP35_9RHOB</name>
<keyword evidence="9" id="KW-1185">Reference proteome</keyword>
<evidence type="ECO:0000256" key="3">
    <source>
        <dbReference type="ARBA" id="ARBA00022475"/>
    </source>
</evidence>
<feature type="transmembrane region" description="Helical" evidence="7">
    <location>
        <begin position="36"/>
        <end position="55"/>
    </location>
</feature>
<dbReference type="AlphaFoldDB" id="A0A6L6HP35"/>
<dbReference type="InterPro" id="IPR050833">
    <property type="entry name" value="Poly_Biosynth_Transport"/>
</dbReference>
<comment type="caution">
    <text evidence="8">The sequence shown here is derived from an EMBL/GenBank/DDBJ whole genome shotgun (WGS) entry which is preliminary data.</text>
</comment>
<evidence type="ECO:0000313" key="8">
    <source>
        <dbReference type="EMBL" id="MTD99824.1"/>
    </source>
</evidence>
<feature type="transmembrane region" description="Helical" evidence="7">
    <location>
        <begin position="446"/>
        <end position="469"/>
    </location>
</feature>
<feature type="transmembrane region" description="Helical" evidence="7">
    <location>
        <begin position="412"/>
        <end position="434"/>
    </location>
</feature>
<sequence>MFRIWIGASTADAVVRLAAQMASTMVVARILSPAEFGLAAMVLGLNTIMGAFIGLPFEESLTQRRRLYTSHLETSLFASMLLTGAAIVLSILMGPLIEHWVDAPGFAACLIFSSLLLLWQGPGAVSKAVARRSRRFVEISTCQALSTVIASVVSVLAAMAGWGVYSLLLQRLLPNVLYPVLAVVFLWWRGQRIWIPVRWHGERFREIFRFSWLHLADVGVTSAAPAALAFLVNAVFGAVTLGQLNIALRIVDPLRMALMGVGHNLAFSVLVRLQGDPPRLVQKAGDIASGVAVLAVPAFVGLAASAPVLLPLLVGPGWELAVPLSQILCLAVGLSLPFRFYYSSYSALGRPEYGLIGSTVGLVFMVAGFVLTAWFDGHIAAPVAFLTYEVAATLVALVYAQRLVRGGAASALLRIGRIWLAALVMAGVITAVYFRKDVPDISPSNLLAIIATGAITYPIALWVTCRPCFRELISLLRNRGL</sequence>
<comment type="subcellular location">
    <subcellularLocation>
        <location evidence="1">Cell membrane</location>
        <topology evidence="1">Multi-pass membrane protein</topology>
    </subcellularLocation>
</comment>
<evidence type="ECO:0000256" key="7">
    <source>
        <dbReference type="SAM" id="Phobius"/>
    </source>
</evidence>
<dbReference type="Pfam" id="PF13440">
    <property type="entry name" value="Polysacc_synt_3"/>
    <property type="match status" value="1"/>
</dbReference>
<dbReference type="PANTHER" id="PTHR30250">
    <property type="entry name" value="PST FAMILY PREDICTED COLANIC ACID TRANSPORTER"/>
    <property type="match status" value="1"/>
</dbReference>
<feature type="transmembrane region" description="Helical" evidence="7">
    <location>
        <begin position="320"/>
        <end position="341"/>
    </location>
</feature>
<gene>
    <name evidence="8" type="ORF">GIY56_05965</name>
</gene>
<dbReference type="GO" id="GO:0005886">
    <property type="term" value="C:plasma membrane"/>
    <property type="evidence" value="ECO:0007669"/>
    <property type="project" value="UniProtKB-SubCell"/>
</dbReference>
<reference evidence="8 9" key="1">
    <citation type="submission" date="2019-11" db="EMBL/GenBank/DDBJ databases">
        <authorList>
            <person name="Lang L."/>
        </authorList>
    </citation>
    <scope>NUCLEOTIDE SEQUENCE [LARGE SCALE GENOMIC DNA]</scope>
    <source>
        <strain evidence="8 9">YIM 132242</strain>
    </source>
</reference>
<organism evidence="8 9">
    <name type="scientific">Paracoccus lichenicola</name>
    <dbReference type="NCBI Taxonomy" id="2665644"/>
    <lineage>
        <taxon>Bacteria</taxon>
        <taxon>Pseudomonadati</taxon>
        <taxon>Pseudomonadota</taxon>
        <taxon>Alphaproteobacteria</taxon>
        <taxon>Rhodobacterales</taxon>
        <taxon>Paracoccaceae</taxon>
        <taxon>Paracoccus</taxon>
    </lineage>
</organism>
<evidence type="ECO:0000313" key="9">
    <source>
        <dbReference type="Proteomes" id="UP000481417"/>
    </source>
</evidence>
<evidence type="ECO:0000256" key="1">
    <source>
        <dbReference type="ARBA" id="ARBA00004651"/>
    </source>
</evidence>
<evidence type="ECO:0000256" key="4">
    <source>
        <dbReference type="ARBA" id="ARBA00022692"/>
    </source>
</evidence>
<proteinExistence type="inferred from homology"/>
<evidence type="ECO:0000256" key="2">
    <source>
        <dbReference type="ARBA" id="ARBA00007430"/>
    </source>
</evidence>